<feature type="compositionally biased region" description="Basic and acidic residues" evidence="1">
    <location>
        <begin position="77"/>
        <end position="88"/>
    </location>
</feature>
<feature type="region of interest" description="Disordered" evidence="1">
    <location>
        <begin position="23"/>
        <end position="137"/>
    </location>
</feature>
<gene>
    <name evidence="2" type="ORF">O9K51_05663</name>
</gene>
<protein>
    <submittedName>
        <fullName evidence="2">Uncharacterized protein</fullName>
    </submittedName>
</protein>
<dbReference type="PANTHER" id="PTHR42090">
    <property type="match status" value="1"/>
</dbReference>
<dbReference type="Proteomes" id="UP001163105">
    <property type="component" value="Unassembled WGS sequence"/>
</dbReference>
<reference evidence="2" key="1">
    <citation type="submission" date="2023-01" db="EMBL/GenBank/DDBJ databases">
        <title>The growth and conidiation of Purpureocillium lavendulum are regulated by nitrogen source and histone H3K14 acetylation.</title>
        <authorList>
            <person name="Tang P."/>
            <person name="Han J."/>
            <person name="Zhang C."/>
            <person name="Tang P."/>
            <person name="Qi F."/>
            <person name="Zhang K."/>
            <person name="Liang L."/>
        </authorList>
    </citation>
    <scope>NUCLEOTIDE SEQUENCE</scope>
    <source>
        <strain evidence="2">YMF1.00683</strain>
    </source>
</reference>
<feature type="compositionally biased region" description="Basic and acidic residues" evidence="1">
    <location>
        <begin position="100"/>
        <end position="120"/>
    </location>
</feature>
<proteinExistence type="predicted"/>
<accession>A0AB34FVM5</accession>
<evidence type="ECO:0000256" key="1">
    <source>
        <dbReference type="SAM" id="MobiDB-lite"/>
    </source>
</evidence>
<organism evidence="2 3">
    <name type="scientific">Purpureocillium lavendulum</name>
    <dbReference type="NCBI Taxonomy" id="1247861"/>
    <lineage>
        <taxon>Eukaryota</taxon>
        <taxon>Fungi</taxon>
        <taxon>Dikarya</taxon>
        <taxon>Ascomycota</taxon>
        <taxon>Pezizomycotina</taxon>
        <taxon>Sordariomycetes</taxon>
        <taxon>Hypocreomycetidae</taxon>
        <taxon>Hypocreales</taxon>
        <taxon>Ophiocordycipitaceae</taxon>
        <taxon>Purpureocillium</taxon>
    </lineage>
</organism>
<evidence type="ECO:0000313" key="2">
    <source>
        <dbReference type="EMBL" id="KAJ6442110.1"/>
    </source>
</evidence>
<evidence type="ECO:0000313" key="3">
    <source>
        <dbReference type="Proteomes" id="UP001163105"/>
    </source>
</evidence>
<sequence length="137" mass="14668">MSLTLRGVLRHAAGQQLAPAVACSSRAHHTTPRRLLPYKDAQDRETLRPRTAEHTSTGRDDDVAGAHPDAAFNPNKTRPETERRRAGDTLEGSGANQELSKPRGDERSEADRGAGEEVRKGGRSGGGSPPKKGNVGR</sequence>
<dbReference type="EMBL" id="JAQHRD010000004">
    <property type="protein sequence ID" value="KAJ6442110.1"/>
    <property type="molecule type" value="Genomic_DNA"/>
</dbReference>
<comment type="caution">
    <text evidence="2">The sequence shown here is derived from an EMBL/GenBank/DDBJ whole genome shotgun (WGS) entry which is preliminary data.</text>
</comment>
<keyword evidence="3" id="KW-1185">Reference proteome</keyword>
<dbReference type="PANTHER" id="PTHR42090:SF1">
    <property type="match status" value="1"/>
</dbReference>
<name>A0AB34FVM5_9HYPO</name>
<feature type="compositionally biased region" description="Basic and acidic residues" evidence="1">
    <location>
        <begin position="40"/>
        <end position="64"/>
    </location>
</feature>
<dbReference type="AlphaFoldDB" id="A0AB34FVM5"/>